<dbReference type="Pfam" id="PF00172">
    <property type="entry name" value="Zn_clus"/>
    <property type="match status" value="1"/>
</dbReference>
<comment type="subcellular location">
    <subcellularLocation>
        <location evidence="1">Nucleus</location>
    </subcellularLocation>
</comment>
<dbReference type="SUPFAM" id="SSF57701">
    <property type="entry name" value="Zn2/Cys6 DNA-binding domain"/>
    <property type="match status" value="1"/>
</dbReference>
<evidence type="ECO:0000256" key="2">
    <source>
        <dbReference type="ARBA" id="ARBA00022723"/>
    </source>
</evidence>
<comment type="caution">
    <text evidence="7">The sequence shown here is derived from an EMBL/GenBank/DDBJ whole genome shotgun (WGS) entry which is preliminary data.</text>
</comment>
<organism evidence="7 8">
    <name type="scientific">Extremus antarcticus</name>
    <dbReference type="NCBI Taxonomy" id="702011"/>
    <lineage>
        <taxon>Eukaryota</taxon>
        <taxon>Fungi</taxon>
        <taxon>Dikarya</taxon>
        <taxon>Ascomycota</taxon>
        <taxon>Pezizomycotina</taxon>
        <taxon>Dothideomycetes</taxon>
        <taxon>Dothideomycetidae</taxon>
        <taxon>Mycosphaerellales</taxon>
        <taxon>Extremaceae</taxon>
        <taxon>Extremus</taxon>
    </lineage>
</organism>
<dbReference type="PROSITE" id="PS00463">
    <property type="entry name" value="ZN2_CY6_FUNGAL_1"/>
    <property type="match status" value="1"/>
</dbReference>
<dbReference type="GO" id="GO:0005634">
    <property type="term" value="C:nucleus"/>
    <property type="evidence" value="ECO:0007669"/>
    <property type="project" value="UniProtKB-SubCell"/>
</dbReference>
<keyword evidence="2" id="KW-0479">Metal-binding</keyword>
<gene>
    <name evidence="7" type="ORF">LTR09_006311</name>
</gene>
<evidence type="ECO:0000313" key="8">
    <source>
        <dbReference type="Proteomes" id="UP001271007"/>
    </source>
</evidence>
<name>A0AAJ0GDH8_9PEZI</name>
<protein>
    <recommendedName>
        <fullName evidence="6">Zn(2)-C6 fungal-type domain-containing protein</fullName>
    </recommendedName>
</protein>
<dbReference type="InterPro" id="IPR007219">
    <property type="entry name" value="XnlR_reg_dom"/>
</dbReference>
<dbReference type="GO" id="GO:0008270">
    <property type="term" value="F:zinc ion binding"/>
    <property type="evidence" value="ECO:0007669"/>
    <property type="project" value="InterPro"/>
</dbReference>
<dbReference type="GO" id="GO:0000981">
    <property type="term" value="F:DNA-binding transcription factor activity, RNA polymerase II-specific"/>
    <property type="evidence" value="ECO:0007669"/>
    <property type="project" value="InterPro"/>
</dbReference>
<dbReference type="GO" id="GO:0006351">
    <property type="term" value="P:DNA-templated transcription"/>
    <property type="evidence" value="ECO:0007669"/>
    <property type="project" value="InterPro"/>
</dbReference>
<dbReference type="InterPro" id="IPR001138">
    <property type="entry name" value="Zn2Cys6_DnaBD"/>
</dbReference>
<keyword evidence="5" id="KW-0539">Nucleus</keyword>
<evidence type="ECO:0000259" key="6">
    <source>
        <dbReference type="PROSITE" id="PS00463"/>
    </source>
</evidence>
<proteinExistence type="predicted"/>
<dbReference type="CDD" id="cd00067">
    <property type="entry name" value="GAL4"/>
    <property type="match status" value="1"/>
</dbReference>
<sequence length="529" mass="59090">MRRTTPYGLACAQCRTGKRRCLGQAGAICPGCLKRGVHCSNAVTRNTSATLHSILPAAGQSNGGSPTDVLAQLQPSIIAELVELYIDFIHDKPHSLFHVPSLRANVVDHTIEKSLLCSILALSVRFSSHGSVRSLGDKLALQARQLLKAELEEITISKIQAWILLGNVAGSTADSSSEALYFGLAIRCAQIIGLPAVEPGDTAVNRETKSRIWWTLYMIDRWASAGLGIPRQMGERQPSQQLPFDEWALHGLPIQQAEWLTVPQPGMWAYMITLAELFGSIHDMNKLLAVHGVDPAETQTSVETLSNALEDWQRGLPESLRLSHETLELHRQRDQGRTFVALHLGYYHYRTLLFFQLLDQSAVDLQHAAQHAQSCRDAASAFSDLLRSSYATPGCEAMYVIVGHMAVVCSSVLIHILLFGQEEELPTARRRLESNFGILLKLRSWWPSNEGMTARLFLFQNMCIRSVGNHFRFDRWMAKFILEHAITLDDKTEMERLHATSPESVESPEAPDLRQIMIGDGLRRLHYRC</sequence>
<evidence type="ECO:0000256" key="5">
    <source>
        <dbReference type="ARBA" id="ARBA00023242"/>
    </source>
</evidence>
<keyword evidence="4" id="KW-0804">Transcription</keyword>
<feature type="domain" description="Zn(2)-C6 fungal-type" evidence="6">
    <location>
        <begin position="10"/>
        <end position="39"/>
    </location>
</feature>
<dbReference type="AlphaFoldDB" id="A0AAJ0GDH8"/>
<dbReference type="PANTHER" id="PTHR47338:SF16">
    <property type="entry name" value="TRANSCRIPTION FACTOR, PUTATIVE (AFU_ORTHOLOGUE AFUA_2G09360)-RELATED"/>
    <property type="match status" value="1"/>
</dbReference>
<evidence type="ECO:0000256" key="3">
    <source>
        <dbReference type="ARBA" id="ARBA00023015"/>
    </source>
</evidence>
<evidence type="ECO:0000313" key="7">
    <source>
        <dbReference type="EMBL" id="KAK3052457.1"/>
    </source>
</evidence>
<dbReference type="EMBL" id="JAWDJX010000020">
    <property type="protein sequence ID" value="KAK3052457.1"/>
    <property type="molecule type" value="Genomic_DNA"/>
</dbReference>
<dbReference type="CDD" id="cd12148">
    <property type="entry name" value="fungal_TF_MHR"/>
    <property type="match status" value="1"/>
</dbReference>
<dbReference type="SMART" id="SM00906">
    <property type="entry name" value="Fungal_trans"/>
    <property type="match status" value="1"/>
</dbReference>
<dbReference type="InterPro" id="IPR036864">
    <property type="entry name" value="Zn2-C6_fun-type_DNA-bd_sf"/>
</dbReference>
<evidence type="ECO:0000256" key="4">
    <source>
        <dbReference type="ARBA" id="ARBA00023163"/>
    </source>
</evidence>
<keyword evidence="8" id="KW-1185">Reference proteome</keyword>
<dbReference type="InterPro" id="IPR050815">
    <property type="entry name" value="TF_fung"/>
</dbReference>
<dbReference type="Pfam" id="PF04082">
    <property type="entry name" value="Fungal_trans"/>
    <property type="match status" value="1"/>
</dbReference>
<evidence type="ECO:0000256" key="1">
    <source>
        <dbReference type="ARBA" id="ARBA00004123"/>
    </source>
</evidence>
<keyword evidence="3" id="KW-0805">Transcription regulation</keyword>
<dbReference type="PANTHER" id="PTHR47338">
    <property type="entry name" value="ZN(II)2CYS6 TRANSCRIPTION FACTOR (EUROFUNG)-RELATED"/>
    <property type="match status" value="1"/>
</dbReference>
<dbReference type="Proteomes" id="UP001271007">
    <property type="component" value="Unassembled WGS sequence"/>
</dbReference>
<accession>A0AAJ0GDH8</accession>
<reference evidence="7" key="1">
    <citation type="submission" date="2023-04" db="EMBL/GenBank/DDBJ databases">
        <title>Black Yeasts Isolated from many extreme environments.</title>
        <authorList>
            <person name="Coleine C."/>
            <person name="Stajich J.E."/>
            <person name="Selbmann L."/>
        </authorList>
    </citation>
    <scope>NUCLEOTIDE SEQUENCE</scope>
    <source>
        <strain evidence="7">CCFEE 5312</strain>
    </source>
</reference>
<dbReference type="GO" id="GO:0003677">
    <property type="term" value="F:DNA binding"/>
    <property type="evidence" value="ECO:0007669"/>
    <property type="project" value="InterPro"/>
</dbReference>